<dbReference type="EMBL" id="ML976979">
    <property type="protein sequence ID" value="KAF1962368.1"/>
    <property type="molecule type" value="Genomic_DNA"/>
</dbReference>
<proteinExistence type="predicted"/>
<evidence type="ECO:0000313" key="2">
    <source>
        <dbReference type="Proteomes" id="UP000800035"/>
    </source>
</evidence>
<dbReference type="Proteomes" id="UP000800035">
    <property type="component" value="Unassembled WGS sequence"/>
</dbReference>
<gene>
    <name evidence="1" type="ORF">CC80DRAFT_542682</name>
</gene>
<dbReference type="AlphaFoldDB" id="A0A6A5UCA2"/>
<sequence>MASTPHLAASECQMLPAENNDDNGDDGYRIGIVRRATQGSTKARISTQSTEDRLLCLKVKIGVATSIVVRPQRSVYDGASGRMFQTVLRLSLRPVLWLQPSRNRDESGQKGDGEMRRSLQVPMMMQKWRQTSQWGSLRSPHELQKLFQVMGDRNLHKQLERQSFEGRVVTRDIHHALERNQLSS</sequence>
<evidence type="ECO:0000313" key="1">
    <source>
        <dbReference type="EMBL" id="KAF1962368.1"/>
    </source>
</evidence>
<name>A0A6A5UCA2_9PLEO</name>
<keyword evidence="2" id="KW-1185">Reference proteome</keyword>
<reference evidence="1" key="1">
    <citation type="journal article" date="2020" name="Stud. Mycol.">
        <title>101 Dothideomycetes genomes: a test case for predicting lifestyles and emergence of pathogens.</title>
        <authorList>
            <person name="Haridas S."/>
            <person name="Albert R."/>
            <person name="Binder M."/>
            <person name="Bloem J."/>
            <person name="Labutti K."/>
            <person name="Salamov A."/>
            <person name="Andreopoulos B."/>
            <person name="Baker S."/>
            <person name="Barry K."/>
            <person name="Bills G."/>
            <person name="Bluhm B."/>
            <person name="Cannon C."/>
            <person name="Castanera R."/>
            <person name="Culley D."/>
            <person name="Daum C."/>
            <person name="Ezra D."/>
            <person name="Gonzalez J."/>
            <person name="Henrissat B."/>
            <person name="Kuo A."/>
            <person name="Liang C."/>
            <person name="Lipzen A."/>
            <person name="Lutzoni F."/>
            <person name="Magnuson J."/>
            <person name="Mondo S."/>
            <person name="Nolan M."/>
            <person name="Ohm R."/>
            <person name="Pangilinan J."/>
            <person name="Park H.-J."/>
            <person name="Ramirez L."/>
            <person name="Alfaro M."/>
            <person name="Sun H."/>
            <person name="Tritt A."/>
            <person name="Yoshinaga Y."/>
            <person name="Zwiers L.-H."/>
            <person name="Turgeon B."/>
            <person name="Goodwin S."/>
            <person name="Spatafora J."/>
            <person name="Crous P."/>
            <person name="Grigoriev I."/>
        </authorList>
    </citation>
    <scope>NUCLEOTIDE SEQUENCE</scope>
    <source>
        <strain evidence="1">CBS 675.92</strain>
    </source>
</reference>
<accession>A0A6A5UCA2</accession>
<organism evidence="1 2">
    <name type="scientific">Byssothecium circinans</name>
    <dbReference type="NCBI Taxonomy" id="147558"/>
    <lineage>
        <taxon>Eukaryota</taxon>
        <taxon>Fungi</taxon>
        <taxon>Dikarya</taxon>
        <taxon>Ascomycota</taxon>
        <taxon>Pezizomycotina</taxon>
        <taxon>Dothideomycetes</taxon>
        <taxon>Pleosporomycetidae</taxon>
        <taxon>Pleosporales</taxon>
        <taxon>Massarineae</taxon>
        <taxon>Massarinaceae</taxon>
        <taxon>Byssothecium</taxon>
    </lineage>
</organism>
<protein>
    <submittedName>
        <fullName evidence="1">Uncharacterized protein</fullName>
    </submittedName>
</protein>